<proteinExistence type="predicted"/>
<dbReference type="Proteomes" id="UP001017257">
    <property type="component" value="Chromosome"/>
</dbReference>
<keyword evidence="2" id="KW-1185">Reference proteome</keyword>
<dbReference type="RefSeq" id="WP_173945193.1">
    <property type="nucleotide sequence ID" value="NZ_CP102845.1"/>
</dbReference>
<evidence type="ECO:0000313" key="2">
    <source>
        <dbReference type="Proteomes" id="UP001017257"/>
    </source>
</evidence>
<reference evidence="1" key="1">
    <citation type="submission" date="2022-08" db="EMBL/GenBank/DDBJ databases">
        <title>Microvirga terrae sp. nov., isolated from soil.</title>
        <authorList>
            <person name="Kim K.H."/>
            <person name="Seo Y.L."/>
            <person name="Kim J.M."/>
            <person name="Lee J.K."/>
            <person name="Han D.M."/>
            <person name="Jeon C.O."/>
        </authorList>
    </citation>
    <scope>NUCLEOTIDE SEQUENCE</scope>
    <source>
        <strain evidence="1">R24</strain>
    </source>
</reference>
<organism evidence="1 2">
    <name type="scientific">Microvirga terrae</name>
    <dbReference type="NCBI Taxonomy" id="2740529"/>
    <lineage>
        <taxon>Bacteria</taxon>
        <taxon>Pseudomonadati</taxon>
        <taxon>Pseudomonadota</taxon>
        <taxon>Alphaproteobacteria</taxon>
        <taxon>Hyphomicrobiales</taxon>
        <taxon>Methylobacteriaceae</taxon>
        <taxon>Microvirga</taxon>
    </lineage>
</organism>
<dbReference type="EMBL" id="CP102845">
    <property type="protein sequence ID" value="UVF19470.1"/>
    <property type="molecule type" value="Genomic_DNA"/>
</dbReference>
<gene>
    <name evidence="1" type="ORF">HPT29_024125</name>
</gene>
<evidence type="ECO:0000313" key="1">
    <source>
        <dbReference type="EMBL" id="UVF19470.1"/>
    </source>
</evidence>
<accession>A0ABY5RQD4</accession>
<name>A0ABY5RQD4_9HYPH</name>
<sequence length="220" mass="25753">MSAYLRAESLDFEMMTLRAGQLVSWEDHSDETEIKDRLRKLITVYEGPANDRGKPKGRENPMSSGWYDKLLKDDPDRLERIKKSAEHWFKITAQTPANDNAWTAYSKVRKTLKGARYAKGWIPNNAKATNDYRHKKSLAYLCNLFHNPMIKGYFEDRGIAVYEELHALSEMIQWIWRSQIRDDLPIKVFIPSERMRSLFIKWLNTASVQELIELDQKLAA</sequence>
<protein>
    <submittedName>
        <fullName evidence="1">Uncharacterized protein</fullName>
    </submittedName>
</protein>